<dbReference type="EMBL" id="PDEQ01000005">
    <property type="protein sequence ID" value="PEN13047.1"/>
    <property type="molecule type" value="Genomic_DNA"/>
</dbReference>
<organism evidence="2 3">
    <name type="scientific">Longibacter salinarum</name>
    <dbReference type="NCBI Taxonomy" id="1850348"/>
    <lineage>
        <taxon>Bacteria</taxon>
        <taxon>Pseudomonadati</taxon>
        <taxon>Rhodothermota</taxon>
        <taxon>Rhodothermia</taxon>
        <taxon>Rhodothermales</taxon>
        <taxon>Salisaetaceae</taxon>
        <taxon>Longibacter</taxon>
    </lineage>
</organism>
<evidence type="ECO:0000313" key="3">
    <source>
        <dbReference type="Proteomes" id="UP000220102"/>
    </source>
</evidence>
<dbReference type="Pfam" id="PF00753">
    <property type="entry name" value="Lactamase_B"/>
    <property type="match status" value="1"/>
</dbReference>
<dbReference type="InterPro" id="IPR050855">
    <property type="entry name" value="NDM-1-like"/>
</dbReference>
<accession>A0A2A8CWS4</accession>
<dbReference type="Gene3D" id="3.60.15.10">
    <property type="entry name" value="Ribonuclease Z/Hydroxyacylglutathione hydrolase-like"/>
    <property type="match status" value="1"/>
</dbReference>
<dbReference type="Proteomes" id="UP000220102">
    <property type="component" value="Unassembled WGS sequence"/>
</dbReference>
<protein>
    <submittedName>
        <fullName evidence="2">MBL fold metallo-hydrolase</fullName>
    </submittedName>
</protein>
<dbReference type="SMART" id="SM00849">
    <property type="entry name" value="Lactamase_B"/>
    <property type="match status" value="1"/>
</dbReference>
<dbReference type="InterPro" id="IPR001279">
    <property type="entry name" value="Metallo-B-lactamas"/>
</dbReference>
<sequence>MSCSRHQHGPVEAFRTGRYPVGISTHAYCYHVGRTLIDTGPPNQWRRVRSFVQEMADTRGVDRVVVTHHHEDHAGNAGRIAEMLDVPVFAPEASLDLLRDGFDMEMYRRIVWGSPGPIEAQPVPEHLSIGDGLILHAIPTPGHADDMVCYRVEGKGWLFSADLYITQRPEYLRYDEHVGALLRSIHRVLQYDITTVFCSHRGIVDEGAHALREKARYLEALCGVARRRYRQDKRPVNDIREEMLGKDGLLRWISGGDFSKDNLISSCIRDQDRIEAERHLEPLQRAA</sequence>
<evidence type="ECO:0000259" key="1">
    <source>
        <dbReference type="SMART" id="SM00849"/>
    </source>
</evidence>
<dbReference type="OrthoDB" id="9802248at2"/>
<dbReference type="GO" id="GO:0016787">
    <property type="term" value="F:hydrolase activity"/>
    <property type="evidence" value="ECO:0007669"/>
    <property type="project" value="UniProtKB-KW"/>
</dbReference>
<name>A0A2A8CWS4_9BACT</name>
<comment type="caution">
    <text evidence="2">The sequence shown here is derived from an EMBL/GenBank/DDBJ whole genome shotgun (WGS) entry which is preliminary data.</text>
</comment>
<dbReference type="AlphaFoldDB" id="A0A2A8CWS4"/>
<dbReference type="PANTHER" id="PTHR42951">
    <property type="entry name" value="METALLO-BETA-LACTAMASE DOMAIN-CONTAINING"/>
    <property type="match status" value="1"/>
</dbReference>
<feature type="domain" description="Metallo-beta-lactamase" evidence="1">
    <location>
        <begin position="26"/>
        <end position="200"/>
    </location>
</feature>
<dbReference type="SUPFAM" id="SSF56281">
    <property type="entry name" value="Metallo-hydrolase/oxidoreductase"/>
    <property type="match status" value="1"/>
</dbReference>
<dbReference type="RefSeq" id="WP_098075640.1">
    <property type="nucleotide sequence ID" value="NZ_PDEQ01000005.1"/>
</dbReference>
<proteinExistence type="predicted"/>
<gene>
    <name evidence="2" type="ORF">CRI94_10350</name>
</gene>
<dbReference type="InterPro" id="IPR036866">
    <property type="entry name" value="RibonucZ/Hydroxyglut_hydro"/>
</dbReference>
<keyword evidence="2" id="KW-0378">Hydrolase</keyword>
<evidence type="ECO:0000313" key="2">
    <source>
        <dbReference type="EMBL" id="PEN13047.1"/>
    </source>
</evidence>
<reference evidence="2 3" key="1">
    <citation type="submission" date="2017-10" db="EMBL/GenBank/DDBJ databases">
        <title>Draft genome of Longibacter Salinarum.</title>
        <authorList>
            <person name="Goh K.M."/>
            <person name="Shamsir M.S."/>
            <person name="Lim S.W."/>
        </authorList>
    </citation>
    <scope>NUCLEOTIDE SEQUENCE [LARGE SCALE GENOMIC DNA]</scope>
    <source>
        <strain evidence="2 3">KCTC 52045</strain>
    </source>
</reference>
<keyword evidence="3" id="KW-1185">Reference proteome</keyword>